<evidence type="ECO:0000256" key="2">
    <source>
        <dbReference type="ARBA" id="ARBA00010209"/>
    </source>
</evidence>
<dbReference type="CDD" id="cd13929">
    <property type="entry name" value="PT-DMATS_CymD"/>
    <property type="match status" value="1"/>
</dbReference>
<dbReference type="NCBIfam" id="TIGR03429">
    <property type="entry name" value="arom_pren_DMATS"/>
    <property type="match status" value="1"/>
</dbReference>
<feature type="binding site" evidence="4">
    <location>
        <position position="80"/>
    </location>
    <ligand>
        <name>dimethylallyl diphosphate</name>
        <dbReference type="ChEBI" id="CHEBI:57623"/>
    </ligand>
</feature>
<dbReference type="PANTHER" id="PTHR40627:SF4">
    <property type="entry name" value="PRENYLTRANSFERASE ASQH1-RELATED"/>
    <property type="match status" value="1"/>
</dbReference>
<feature type="binding site" evidence="4">
    <location>
        <position position="167"/>
    </location>
    <ligand>
        <name>dimethylallyl diphosphate</name>
        <dbReference type="ChEBI" id="CHEBI:57623"/>
    </ligand>
</feature>
<dbReference type="Pfam" id="PF11991">
    <property type="entry name" value="Trp_DMAT"/>
    <property type="match status" value="1"/>
</dbReference>
<dbReference type="GO" id="GO:0009820">
    <property type="term" value="P:alkaloid metabolic process"/>
    <property type="evidence" value="ECO:0007669"/>
    <property type="project" value="InterPro"/>
</dbReference>
<dbReference type="AlphaFoldDB" id="A0A5N5WRL6"/>
<evidence type="ECO:0000256" key="1">
    <source>
        <dbReference type="ARBA" id="ARBA00005179"/>
    </source>
</evidence>
<sequence>MFWWETTGSTLGMMMQKAGYDIHRQYHYLLFYYHHIAPLLGKRPTPDGKPSHWKSFMTDDYTPIELSWSWTEDGSAPTVRFSIEPICPDAGSSQNPVNQNAMAMTIAKMESILSSVELDLGWYQVLSEALTVQGNALPQYVEHTGDHRSQNFVAFDLNEGGVLPKAYFLPGLKAIETGQSKWSLVHQALSRLNNTPAMSRAISHLARLIESRPEDRRLEVEIVGIDCIKPEKSRVKIYIRSRLTTFDDVQSILTLGGTFNDVGTQQGIRDLRSLWASLFGLDPDFPFSVPLSTAQHRTSGILYYFELSQKSELPMPKVYLPVRHYGQDDLRIGIELERFLSKRHRYFVQGSYVDALRDTIKHRSLDSGRGLHTYISCMVKGGSLSVTSYLNPEIYHPARWT</sequence>
<dbReference type="OrthoDB" id="3354387at2759"/>
<dbReference type="InterPro" id="IPR012148">
    <property type="entry name" value="ABBA_DMATS-like"/>
</dbReference>
<dbReference type="PIRSF" id="PIRSF000509">
    <property type="entry name" value="Trp_DMAT"/>
    <property type="match status" value="1"/>
</dbReference>
<dbReference type="Proteomes" id="UP000326565">
    <property type="component" value="Unassembled WGS sequence"/>
</dbReference>
<dbReference type="SFLD" id="SFLDS00036">
    <property type="entry name" value="Aromatic_Prenyltransferase"/>
    <property type="match status" value="1"/>
</dbReference>
<comment type="pathway">
    <text evidence="1">Secondary metabolite biosynthesis.</text>
</comment>
<gene>
    <name evidence="5" type="ORF">BDV29DRAFT_181014</name>
</gene>
<keyword evidence="3 5" id="KW-0808">Transferase</keyword>
<protein>
    <submittedName>
        <fullName evidence="5">Aromatic prenyltransferase</fullName>
    </submittedName>
</protein>
<keyword evidence="6" id="KW-1185">Reference proteome</keyword>
<feature type="binding site" evidence="4">
    <location>
        <position position="238"/>
    </location>
    <ligand>
        <name>dimethylallyl diphosphate</name>
        <dbReference type="ChEBI" id="CHEBI:57623"/>
    </ligand>
</feature>
<feature type="binding site" evidence="4">
    <location>
        <position position="234"/>
    </location>
    <ligand>
        <name>dimethylallyl diphosphate</name>
        <dbReference type="ChEBI" id="CHEBI:57623"/>
    </ligand>
</feature>
<evidence type="ECO:0000313" key="6">
    <source>
        <dbReference type="Proteomes" id="UP000326565"/>
    </source>
</evidence>
<feature type="binding site" evidence="4">
    <location>
        <position position="236"/>
    </location>
    <ligand>
        <name>dimethylallyl diphosphate</name>
        <dbReference type="ChEBI" id="CHEBI:57623"/>
    </ligand>
</feature>
<name>A0A5N5WRL6_9EURO</name>
<feature type="binding site" evidence="4">
    <location>
        <position position="319"/>
    </location>
    <ligand>
        <name>dimethylallyl diphosphate</name>
        <dbReference type="ChEBI" id="CHEBI:57623"/>
    </ligand>
</feature>
<feature type="binding site" evidence="4">
    <location>
        <position position="65"/>
    </location>
    <ligand>
        <name>L-tryptophan</name>
        <dbReference type="ChEBI" id="CHEBI:57912"/>
    </ligand>
</feature>
<feature type="binding site" evidence="4">
    <location>
        <position position="165"/>
    </location>
    <ligand>
        <name>dimethylallyl diphosphate</name>
        <dbReference type="ChEBI" id="CHEBI:57623"/>
    </ligand>
</feature>
<dbReference type="InterPro" id="IPR033964">
    <property type="entry name" value="ABBA"/>
</dbReference>
<dbReference type="GO" id="GO:0016765">
    <property type="term" value="F:transferase activity, transferring alkyl or aryl (other than methyl) groups"/>
    <property type="evidence" value="ECO:0007669"/>
    <property type="project" value="InterPro"/>
</dbReference>
<evidence type="ECO:0000256" key="4">
    <source>
        <dbReference type="PIRSR" id="PIRSR000509-1"/>
    </source>
</evidence>
<accession>A0A5N5WRL6</accession>
<dbReference type="InterPro" id="IPR017795">
    <property type="entry name" value="ABBA_NscD-like"/>
</dbReference>
<dbReference type="PANTHER" id="PTHR40627">
    <property type="entry name" value="INDOLE PRENYLTRANSFERASE TDIB-RELATED"/>
    <property type="match status" value="1"/>
</dbReference>
<dbReference type="EMBL" id="ML732305">
    <property type="protein sequence ID" value="KAB8070365.1"/>
    <property type="molecule type" value="Genomic_DNA"/>
</dbReference>
<comment type="similarity">
    <text evidence="2">Belongs to the tryptophan dimethylallyltransferase family.</text>
</comment>
<organism evidence="5 6">
    <name type="scientific">Aspergillus leporis</name>
    <dbReference type="NCBI Taxonomy" id="41062"/>
    <lineage>
        <taxon>Eukaryota</taxon>
        <taxon>Fungi</taxon>
        <taxon>Dikarya</taxon>
        <taxon>Ascomycota</taxon>
        <taxon>Pezizomycotina</taxon>
        <taxon>Eurotiomycetes</taxon>
        <taxon>Eurotiomycetidae</taxon>
        <taxon>Eurotiales</taxon>
        <taxon>Aspergillaceae</taxon>
        <taxon>Aspergillus</taxon>
        <taxon>Aspergillus subgen. Circumdati</taxon>
    </lineage>
</organism>
<evidence type="ECO:0000256" key="3">
    <source>
        <dbReference type="ARBA" id="ARBA00022679"/>
    </source>
</evidence>
<dbReference type="SFLD" id="SFLDG01162">
    <property type="entry name" value="I"/>
    <property type="match status" value="1"/>
</dbReference>
<reference evidence="5 6" key="1">
    <citation type="submission" date="2019-04" db="EMBL/GenBank/DDBJ databases">
        <title>Friends and foes A comparative genomics study of 23 Aspergillus species from section Flavi.</title>
        <authorList>
            <consortium name="DOE Joint Genome Institute"/>
            <person name="Kjaerbolling I."/>
            <person name="Vesth T."/>
            <person name="Frisvad J.C."/>
            <person name="Nybo J.L."/>
            <person name="Theobald S."/>
            <person name="Kildgaard S."/>
            <person name="Isbrandt T."/>
            <person name="Kuo A."/>
            <person name="Sato A."/>
            <person name="Lyhne E.K."/>
            <person name="Kogle M.E."/>
            <person name="Wiebenga A."/>
            <person name="Kun R.S."/>
            <person name="Lubbers R.J."/>
            <person name="Makela M.R."/>
            <person name="Barry K."/>
            <person name="Chovatia M."/>
            <person name="Clum A."/>
            <person name="Daum C."/>
            <person name="Haridas S."/>
            <person name="He G."/>
            <person name="LaButti K."/>
            <person name="Lipzen A."/>
            <person name="Mondo S."/>
            <person name="Riley R."/>
            <person name="Salamov A."/>
            <person name="Simmons B.A."/>
            <person name="Magnuson J.K."/>
            <person name="Henrissat B."/>
            <person name="Mortensen U.H."/>
            <person name="Larsen T.O."/>
            <person name="Devries R.P."/>
            <person name="Grigoriev I.V."/>
            <person name="Machida M."/>
            <person name="Baker S.E."/>
            <person name="Andersen M.R."/>
        </authorList>
    </citation>
    <scope>NUCLEOTIDE SEQUENCE [LARGE SCALE GENOMIC DNA]</scope>
    <source>
        <strain evidence="5 6">CBS 151.66</strain>
    </source>
</reference>
<evidence type="ECO:0000313" key="5">
    <source>
        <dbReference type="EMBL" id="KAB8070365.1"/>
    </source>
</evidence>
<proteinExistence type="inferred from homology"/>